<feature type="transmembrane region" description="Helical" evidence="7">
    <location>
        <begin position="93"/>
        <end position="109"/>
    </location>
</feature>
<keyword evidence="4 7" id="KW-0812">Transmembrane</keyword>
<dbReference type="GO" id="GO:0005886">
    <property type="term" value="C:plasma membrane"/>
    <property type="evidence" value="ECO:0007669"/>
    <property type="project" value="UniProtKB-SubCell"/>
</dbReference>
<comment type="similarity">
    <text evidence="2">Belongs to the MgtC/SapB family.</text>
</comment>
<dbReference type="InterPro" id="IPR003416">
    <property type="entry name" value="MgtC/SapB/SrpB/YhiD_fam"/>
</dbReference>
<evidence type="ECO:0000256" key="3">
    <source>
        <dbReference type="ARBA" id="ARBA00022475"/>
    </source>
</evidence>
<dbReference type="PANTHER" id="PTHR33778">
    <property type="entry name" value="PROTEIN MGTC"/>
    <property type="match status" value="1"/>
</dbReference>
<evidence type="ECO:0000259" key="8">
    <source>
        <dbReference type="Pfam" id="PF02308"/>
    </source>
</evidence>
<keyword evidence="3" id="KW-1003">Cell membrane</keyword>
<dbReference type="Pfam" id="PF02308">
    <property type="entry name" value="MgtC"/>
    <property type="match status" value="1"/>
</dbReference>
<dbReference type="PANTHER" id="PTHR33778:SF1">
    <property type="entry name" value="MAGNESIUM TRANSPORTER YHID-RELATED"/>
    <property type="match status" value="1"/>
</dbReference>
<dbReference type="PRINTS" id="PR01837">
    <property type="entry name" value="MGTCSAPBPROT"/>
</dbReference>
<evidence type="ECO:0000256" key="2">
    <source>
        <dbReference type="ARBA" id="ARBA00009298"/>
    </source>
</evidence>
<feature type="domain" description="MgtC/SapB/SrpB/YhiD N-terminal" evidence="8">
    <location>
        <begin position="13"/>
        <end position="132"/>
    </location>
</feature>
<evidence type="ECO:0000313" key="12">
    <source>
        <dbReference type="Proteomes" id="UP000663940"/>
    </source>
</evidence>
<proteinExistence type="inferred from homology"/>
<feature type="transmembrane region" description="Helical" evidence="7">
    <location>
        <begin position="62"/>
        <end position="81"/>
    </location>
</feature>
<reference evidence="10 12" key="2">
    <citation type="submission" date="2021-03" db="EMBL/GenBank/DDBJ databases">
        <title>Mucilaginibacter strains isolated from gold and copper mining confer multi heavy-metal resistance.</title>
        <authorList>
            <person name="Li Y."/>
        </authorList>
    </citation>
    <scope>NUCLEOTIDE SEQUENCE [LARGE SCALE GENOMIC DNA]</scope>
    <source>
        <strain evidence="10 12">P2-4</strain>
    </source>
</reference>
<evidence type="ECO:0000313" key="9">
    <source>
        <dbReference type="EMBL" id="QEM07832.1"/>
    </source>
</evidence>
<dbReference type="InterPro" id="IPR049177">
    <property type="entry name" value="MgtC_SapB_SrpB_YhiD_N"/>
</dbReference>
<evidence type="ECO:0000256" key="6">
    <source>
        <dbReference type="ARBA" id="ARBA00023136"/>
    </source>
</evidence>
<feature type="transmembrane region" description="Helical" evidence="7">
    <location>
        <begin position="6"/>
        <end position="25"/>
    </location>
</feature>
<name>A0AAE6JNF9_9SPHI</name>
<evidence type="ECO:0000313" key="11">
    <source>
        <dbReference type="Proteomes" id="UP000250557"/>
    </source>
</evidence>
<dbReference type="EMBL" id="CP071880">
    <property type="protein sequence ID" value="QTE49599.1"/>
    <property type="molecule type" value="Genomic_DNA"/>
</dbReference>
<dbReference type="EMBL" id="CP043451">
    <property type="protein sequence ID" value="QEM07832.1"/>
    <property type="molecule type" value="Genomic_DNA"/>
</dbReference>
<accession>A0AAE6JNF9</accession>
<reference evidence="9 11" key="1">
    <citation type="submission" date="2019-08" db="EMBL/GenBank/DDBJ databases">
        <title>Comparative genome analysis confer to the adaptation heavy metal polluted environment.</title>
        <authorList>
            <person name="Li Y."/>
        </authorList>
    </citation>
    <scope>NUCLEOTIDE SEQUENCE [LARGE SCALE GENOMIC DNA]</scope>
    <source>
        <strain evidence="9 11">P2</strain>
    </source>
</reference>
<evidence type="ECO:0000313" key="10">
    <source>
        <dbReference type="EMBL" id="QTE49599.1"/>
    </source>
</evidence>
<dbReference type="RefSeq" id="WP_112653920.1">
    <property type="nucleotide sequence ID" value="NZ_CP043451.1"/>
</dbReference>
<dbReference type="AlphaFoldDB" id="A0AAE6JNF9"/>
<protein>
    <submittedName>
        <fullName evidence="9">MgtC/SapB family protein</fullName>
    </submittedName>
</protein>
<keyword evidence="12" id="KW-1185">Reference proteome</keyword>
<evidence type="ECO:0000256" key="5">
    <source>
        <dbReference type="ARBA" id="ARBA00022989"/>
    </source>
</evidence>
<organism evidence="9 11">
    <name type="scientific">Mucilaginibacter rubeus</name>
    <dbReference type="NCBI Taxonomy" id="2027860"/>
    <lineage>
        <taxon>Bacteria</taxon>
        <taxon>Pseudomonadati</taxon>
        <taxon>Bacteroidota</taxon>
        <taxon>Sphingobacteriia</taxon>
        <taxon>Sphingobacteriales</taxon>
        <taxon>Sphingobacteriaceae</taxon>
        <taxon>Mucilaginibacter</taxon>
    </lineage>
</organism>
<dbReference type="Proteomes" id="UP000250557">
    <property type="component" value="Chromosome"/>
</dbReference>
<feature type="transmembrane region" description="Helical" evidence="7">
    <location>
        <begin position="37"/>
        <end position="56"/>
    </location>
</feature>
<keyword evidence="6 7" id="KW-0472">Membrane</keyword>
<evidence type="ECO:0000256" key="4">
    <source>
        <dbReference type="ARBA" id="ARBA00022692"/>
    </source>
</evidence>
<comment type="subcellular location">
    <subcellularLocation>
        <location evidence="1">Cell membrane</location>
        <topology evidence="1">Multi-pass membrane protein</topology>
    </subcellularLocation>
</comment>
<keyword evidence="5 7" id="KW-1133">Transmembrane helix</keyword>
<gene>
    <name evidence="9" type="ORF">DIU31_031630</name>
    <name evidence="10" type="ORF">J3L21_29390</name>
</gene>
<evidence type="ECO:0000256" key="7">
    <source>
        <dbReference type="SAM" id="Phobius"/>
    </source>
</evidence>
<sequence>MTYQNELIVLLKIIIAAILGAAIGYDREKHGRDAGIRTYSAVCVGAAIFTSLAAHLGDTAAISRVVANIVVGIGFLGAGIISRDNGGRNSNGLTTSATVWCTAAVGVTIGLNEYIIAAGTTAVLYFILALHHQPWYVKWKKSIHHDGNE</sequence>
<evidence type="ECO:0000256" key="1">
    <source>
        <dbReference type="ARBA" id="ARBA00004651"/>
    </source>
</evidence>
<dbReference type="Proteomes" id="UP000663940">
    <property type="component" value="Chromosome"/>
</dbReference>